<reference evidence="2" key="1">
    <citation type="submission" date="2008-07" db="EMBL/GenBank/DDBJ databases">
        <title>Annotation of Ajellomyces capsulatus strain H88.</title>
        <authorList>
            <person name="Champion M."/>
            <person name="Cuomo C."/>
            <person name="Ma L.-J."/>
            <person name="Henn M.R."/>
            <person name="Sil A."/>
            <person name="Goldman B."/>
            <person name="Young S.K."/>
            <person name="Kodira C.D."/>
            <person name="Zeng Q."/>
            <person name="Koehrsen M."/>
            <person name="Alvarado L."/>
            <person name="Berlin A."/>
            <person name="Borenstein D."/>
            <person name="Chen Z."/>
            <person name="Engels R."/>
            <person name="Freedman E."/>
            <person name="Gellesch M."/>
            <person name="Goldberg J."/>
            <person name="Griggs A."/>
            <person name="Gujja S."/>
            <person name="Heiman D."/>
            <person name="Hepburn T."/>
            <person name="Howarth C."/>
            <person name="Jen D."/>
            <person name="Larson L."/>
            <person name="Lewis B."/>
            <person name="Mehta T."/>
            <person name="Park D."/>
            <person name="Pearson M."/>
            <person name="Roberts A."/>
            <person name="Saif S."/>
            <person name="Shea T."/>
            <person name="Shenoy N."/>
            <person name="Sisk P."/>
            <person name="Stolte C."/>
            <person name="Sykes S."/>
            <person name="Walk T."/>
            <person name="White J."/>
            <person name="Yandava C."/>
            <person name="Klein B."/>
            <person name="McEwen J.G."/>
            <person name="Puccia R."/>
            <person name="Goldman G.H."/>
            <person name="Felipe M.S."/>
            <person name="Nino-Vega G."/>
            <person name="San-Blas G."/>
            <person name="Taylor J."/>
            <person name="Mendoza L."/>
            <person name="Galagan J."/>
            <person name="Nusbaum C."/>
            <person name="Birren B."/>
        </authorList>
    </citation>
    <scope>NUCLEOTIDE SEQUENCE [LARGE SCALE GENOMIC DNA]</scope>
    <source>
        <strain evidence="2">H88</strain>
    </source>
</reference>
<sequence>MAVVCILRQKAKVTVVVGPAAKSREAELQRRKEKQKLFCKLIQSEPVP</sequence>
<dbReference type="HOGENOM" id="CLU_3159831_0_0_1"/>
<dbReference type="EMBL" id="DS990640">
    <property type="protein sequence ID" value="EGC47154.1"/>
    <property type="molecule type" value="Genomic_DNA"/>
</dbReference>
<dbReference type="AlphaFoldDB" id="F0ULK0"/>
<proteinExistence type="predicted"/>
<gene>
    <name evidence="1" type="ORF">HCEG_06369</name>
</gene>
<organism evidence="2">
    <name type="scientific">Ajellomyces capsulatus (strain H88)</name>
    <name type="common">Darling's disease fungus</name>
    <name type="synonym">Histoplasma capsulatum</name>
    <dbReference type="NCBI Taxonomy" id="544711"/>
    <lineage>
        <taxon>Eukaryota</taxon>
        <taxon>Fungi</taxon>
        <taxon>Dikarya</taxon>
        <taxon>Ascomycota</taxon>
        <taxon>Pezizomycotina</taxon>
        <taxon>Eurotiomycetes</taxon>
        <taxon>Eurotiomycetidae</taxon>
        <taxon>Onygenales</taxon>
        <taxon>Ajellomycetaceae</taxon>
        <taxon>Histoplasma</taxon>
    </lineage>
</organism>
<accession>F0ULK0</accession>
<dbReference type="Proteomes" id="UP000008142">
    <property type="component" value="Unassembled WGS sequence"/>
</dbReference>
<protein>
    <submittedName>
        <fullName evidence="1">Predicted protein</fullName>
    </submittedName>
</protein>
<evidence type="ECO:0000313" key="1">
    <source>
        <dbReference type="EMBL" id="EGC47154.1"/>
    </source>
</evidence>
<name>F0ULK0_AJEC8</name>
<evidence type="ECO:0000313" key="2">
    <source>
        <dbReference type="Proteomes" id="UP000008142"/>
    </source>
</evidence>